<dbReference type="GO" id="GO:0051537">
    <property type="term" value="F:2 iron, 2 sulfur cluster binding"/>
    <property type="evidence" value="ECO:0007669"/>
    <property type="project" value="UniProtKB-KW"/>
</dbReference>
<sequence length="158" mass="16964">MMTNVVVLVSVLCLGSVDAFLRAVPAAPLISSTGRGGSARPGPIVQQAPDGLPPQVSEKIDKMVQDNKIMLFMKGNKLFPQCGFSNTAVAILNSLNVEFETCDVLTDEAVRSGIKTYSNWPTIPQCYIEGEFIGGCDIMIEMYQSGELAEMVERAAAS</sequence>
<gene>
    <name evidence="9" type="ORF">HERI1096_LOCUS8687</name>
</gene>
<evidence type="ECO:0000256" key="2">
    <source>
        <dbReference type="ARBA" id="ARBA00022723"/>
    </source>
</evidence>
<name>A0A7S3ETY6_9EUKA</name>
<feature type="chain" id="PRO_5030600110" description="Glutaredoxin domain-containing protein" evidence="7">
    <location>
        <begin position="20"/>
        <end position="158"/>
    </location>
</feature>
<feature type="region of interest" description="Disordered" evidence="6">
    <location>
        <begin position="32"/>
        <end position="51"/>
    </location>
</feature>
<dbReference type="CDD" id="cd03028">
    <property type="entry name" value="GRX_PICOT_like"/>
    <property type="match status" value="1"/>
</dbReference>
<dbReference type="InterPro" id="IPR033658">
    <property type="entry name" value="GRX_PICOT-like"/>
</dbReference>
<dbReference type="InterPro" id="IPR036249">
    <property type="entry name" value="Thioredoxin-like_sf"/>
</dbReference>
<evidence type="ECO:0000256" key="4">
    <source>
        <dbReference type="ARBA" id="ARBA00023014"/>
    </source>
</evidence>
<reference evidence="9" key="1">
    <citation type="submission" date="2021-01" db="EMBL/GenBank/DDBJ databases">
        <authorList>
            <person name="Corre E."/>
            <person name="Pelletier E."/>
            <person name="Niang G."/>
            <person name="Scheremetjew M."/>
            <person name="Finn R."/>
            <person name="Kale V."/>
            <person name="Holt S."/>
            <person name="Cochrane G."/>
            <person name="Meng A."/>
            <person name="Brown T."/>
            <person name="Cohen L."/>
        </authorList>
    </citation>
    <scope>NUCLEOTIDE SEQUENCE</scope>
    <source>
        <strain evidence="9">CCMP281</strain>
    </source>
</reference>
<dbReference type="InterPro" id="IPR002109">
    <property type="entry name" value="Glutaredoxin"/>
</dbReference>
<dbReference type="PANTHER" id="PTHR10293:SF16">
    <property type="entry name" value="GLUTAREDOXIN-RELATED PROTEIN 5, MITOCHONDRIAL"/>
    <property type="match status" value="1"/>
</dbReference>
<dbReference type="FunFam" id="3.40.30.10:FF:000005">
    <property type="entry name" value="Glutaredoxin 5"/>
    <property type="match status" value="1"/>
</dbReference>
<organism evidence="9">
    <name type="scientific">Haptolina ericina</name>
    <dbReference type="NCBI Taxonomy" id="156174"/>
    <lineage>
        <taxon>Eukaryota</taxon>
        <taxon>Haptista</taxon>
        <taxon>Haptophyta</taxon>
        <taxon>Prymnesiophyceae</taxon>
        <taxon>Prymnesiales</taxon>
        <taxon>Prymnesiaceae</taxon>
        <taxon>Haptolina</taxon>
    </lineage>
</organism>
<dbReference type="SUPFAM" id="SSF52833">
    <property type="entry name" value="Thioredoxin-like"/>
    <property type="match status" value="1"/>
</dbReference>
<evidence type="ECO:0000256" key="6">
    <source>
        <dbReference type="SAM" id="MobiDB-lite"/>
    </source>
</evidence>
<feature type="domain" description="Glutaredoxin" evidence="8">
    <location>
        <begin position="69"/>
        <end position="133"/>
    </location>
</feature>
<dbReference type="PROSITE" id="PS51354">
    <property type="entry name" value="GLUTAREDOXIN_2"/>
    <property type="match status" value="1"/>
</dbReference>
<protein>
    <recommendedName>
        <fullName evidence="8">Glutaredoxin domain-containing protein</fullName>
    </recommendedName>
</protein>
<dbReference type="Gene3D" id="3.40.30.10">
    <property type="entry name" value="Glutaredoxin"/>
    <property type="match status" value="1"/>
</dbReference>
<keyword evidence="4" id="KW-0411">Iron-sulfur</keyword>
<evidence type="ECO:0000259" key="8">
    <source>
        <dbReference type="Pfam" id="PF00462"/>
    </source>
</evidence>
<evidence type="ECO:0000313" key="9">
    <source>
        <dbReference type="EMBL" id="CAE0108027.1"/>
    </source>
</evidence>
<accession>A0A7S3ETY6</accession>
<dbReference type="Pfam" id="PF00462">
    <property type="entry name" value="Glutaredoxin"/>
    <property type="match status" value="1"/>
</dbReference>
<evidence type="ECO:0000256" key="3">
    <source>
        <dbReference type="ARBA" id="ARBA00023004"/>
    </source>
</evidence>
<dbReference type="NCBIfam" id="TIGR00365">
    <property type="entry name" value="Grx4 family monothiol glutaredoxin"/>
    <property type="match status" value="1"/>
</dbReference>
<evidence type="ECO:0000256" key="1">
    <source>
        <dbReference type="ARBA" id="ARBA00022714"/>
    </source>
</evidence>
<evidence type="ECO:0000256" key="5">
    <source>
        <dbReference type="ARBA" id="ARBA00023284"/>
    </source>
</evidence>
<proteinExistence type="predicted"/>
<dbReference type="PANTHER" id="PTHR10293">
    <property type="entry name" value="GLUTAREDOXIN FAMILY MEMBER"/>
    <property type="match status" value="1"/>
</dbReference>
<dbReference type="InterPro" id="IPR004480">
    <property type="entry name" value="Monothiol_GRX-rel"/>
</dbReference>
<feature type="signal peptide" evidence="7">
    <location>
        <begin position="1"/>
        <end position="19"/>
    </location>
</feature>
<dbReference type="GO" id="GO:0005739">
    <property type="term" value="C:mitochondrion"/>
    <property type="evidence" value="ECO:0007669"/>
    <property type="project" value="UniProtKB-ARBA"/>
</dbReference>
<keyword evidence="7" id="KW-0732">Signal</keyword>
<keyword evidence="1" id="KW-0001">2Fe-2S</keyword>
<evidence type="ECO:0000256" key="7">
    <source>
        <dbReference type="SAM" id="SignalP"/>
    </source>
</evidence>
<dbReference type="EMBL" id="HBHX01015513">
    <property type="protein sequence ID" value="CAE0108027.1"/>
    <property type="molecule type" value="Transcribed_RNA"/>
</dbReference>
<keyword evidence="3" id="KW-0408">Iron</keyword>
<dbReference type="GO" id="GO:0046872">
    <property type="term" value="F:metal ion binding"/>
    <property type="evidence" value="ECO:0007669"/>
    <property type="project" value="UniProtKB-KW"/>
</dbReference>
<keyword evidence="2" id="KW-0479">Metal-binding</keyword>
<keyword evidence="5" id="KW-0676">Redox-active center</keyword>
<dbReference type="AlphaFoldDB" id="A0A7S3ETY6"/>